<dbReference type="InterPro" id="IPR022803">
    <property type="entry name" value="Ribosomal_uL5_dom_sf"/>
</dbReference>
<comment type="subunit">
    <text evidence="6">Part of the 50S ribosomal subunit; part of the 5S rRNA/L5/L18/L25 subcomplex. Contacts the 5S rRNA and the P site tRNA. Forms a bridge to the 30S subunit in the 70S ribosome.</text>
</comment>
<reference evidence="10 11" key="1">
    <citation type="submission" date="2023-05" db="EMBL/GenBank/DDBJ databases">
        <authorList>
            <person name="Guo Y."/>
        </authorList>
    </citation>
    <scope>NUCLEOTIDE SEQUENCE [LARGE SCALE GENOMIC DNA]</scope>
    <source>
        <strain evidence="10 11">GR2756</strain>
    </source>
</reference>
<dbReference type="PROSITE" id="PS00358">
    <property type="entry name" value="RIBOSOMAL_L5"/>
    <property type="match status" value="1"/>
</dbReference>
<dbReference type="Proteomes" id="UP001259572">
    <property type="component" value="Unassembled WGS sequence"/>
</dbReference>
<keyword evidence="2 6" id="KW-0699">rRNA-binding</keyword>
<dbReference type="GO" id="GO:0005840">
    <property type="term" value="C:ribosome"/>
    <property type="evidence" value="ECO:0007669"/>
    <property type="project" value="UniProtKB-KW"/>
</dbReference>
<feature type="domain" description="Large ribosomal subunit protein uL5 C-terminal" evidence="9">
    <location>
        <begin position="93"/>
        <end position="186"/>
    </location>
</feature>
<feature type="domain" description="Large ribosomal subunit protein uL5 N-terminal" evidence="8">
    <location>
        <begin position="35"/>
        <end position="89"/>
    </location>
</feature>
<sequence>MAEAKKDGYKPRLKQDYEDRIIKAMTDRFGYKNGLEVPRIEKIVINMGVGEATQDKKKVDIAAAEMELIAGQKPVITKAKKSIAQFKLREGMPIGVKVTLRRERMYEFLDRLVTIALPRVRDFRGLNPRSFDGRGNYAMGLKEQIIFPEINYDRIEKVRGMDVIITTTAKTDEEARELLRLFNFPFPAEEEQKQAA</sequence>
<dbReference type="Pfam" id="PF00673">
    <property type="entry name" value="Ribosomal_L5_C"/>
    <property type="match status" value="1"/>
</dbReference>
<dbReference type="InterPro" id="IPR031309">
    <property type="entry name" value="Ribosomal_uL5_C"/>
</dbReference>
<comment type="function">
    <text evidence="6">This is 1 of the proteins that bind and probably mediate the attachment of the 5S RNA into the large ribosomal subunit, where it forms part of the central protuberance. In the 70S ribosome it contacts protein S13 of the 30S subunit (bridge B1b), connecting the 2 subunits; this bridge is implicated in subunit movement. Contacts the P site tRNA; the 5S rRNA and some of its associated proteins might help stabilize positioning of ribosome-bound tRNAs.</text>
</comment>
<evidence type="ECO:0000256" key="5">
    <source>
        <dbReference type="ARBA" id="ARBA00023274"/>
    </source>
</evidence>
<keyword evidence="11" id="KW-1185">Reference proteome</keyword>
<organism evidence="10 11">
    <name type="scientific">Sphingosinicella rhizophila</name>
    <dbReference type="NCBI Taxonomy" id="3050082"/>
    <lineage>
        <taxon>Bacteria</taxon>
        <taxon>Pseudomonadati</taxon>
        <taxon>Pseudomonadota</taxon>
        <taxon>Alphaproteobacteria</taxon>
        <taxon>Sphingomonadales</taxon>
        <taxon>Sphingosinicellaceae</taxon>
        <taxon>Sphingosinicella</taxon>
    </lineage>
</organism>
<proteinExistence type="inferred from homology"/>
<comment type="similarity">
    <text evidence="1 6 7">Belongs to the universal ribosomal protein uL5 family.</text>
</comment>
<dbReference type="NCBIfam" id="NF000585">
    <property type="entry name" value="PRK00010.1"/>
    <property type="match status" value="1"/>
</dbReference>
<evidence type="ECO:0000259" key="8">
    <source>
        <dbReference type="Pfam" id="PF00281"/>
    </source>
</evidence>
<dbReference type="InterPro" id="IPR002132">
    <property type="entry name" value="Ribosomal_uL5"/>
</dbReference>
<evidence type="ECO:0000256" key="3">
    <source>
        <dbReference type="ARBA" id="ARBA00022884"/>
    </source>
</evidence>
<evidence type="ECO:0000313" key="10">
    <source>
        <dbReference type="EMBL" id="MDT9597997.1"/>
    </source>
</evidence>
<evidence type="ECO:0000256" key="7">
    <source>
        <dbReference type="RuleBase" id="RU003930"/>
    </source>
</evidence>
<name>A0ABU3Q3K5_9SPHN</name>
<dbReference type="RefSeq" id="WP_315723686.1">
    <property type="nucleotide sequence ID" value="NZ_JAVUPU010000002.1"/>
</dbReference>
<dbReference type="Pfam" id="PF00281">
    <property type="entry name" value="Ribosomal_L5"/>
    <property type="match status" value="1"/>
</dbReference>
<dbReference type="InterPro" id="IPR020930">
    <property type="entry name" value="Ribosomal_uL5_bac-type"/>
</dbReference>
<evidence type="ECO:0000256" key="2">
    <source>
        <dbReference type="ARBA" id="ARBA00022730"/>
    </source>
</evidence>
<dbReference type="Gene3D" id="3.30.1440.10">
    <property type="match status" value="1"/>
</dbReference>
<accession>A0ABU3Q3K5</accession>
<comment type="caution">
    <text evidence="10">The sequence shown here is derived from an EMBL/GenBank/DDBJ whole genome shotgun (WGS) entry which is preliminary data.</text>
</comment>
<dbReference type="InterPro" id="IPR020929">
    <property type="entry name" value="Ribosomal_uL5_CS"/>
</dbReference>
<keyword evidence="6" id="KW-0820">tRNA-binding</keyword>
<dbReference type="HAMAP" id="MF_01333_B">
    <property type="entry name" value="Ribosomal_uL5_B"/>
    <property type="match status" value="1"/>
</dbReference>
<dbReference type="EMBL" id="JAVUPU010000002">
    <property type="protein sequence ID" value="MDT9597997.1"/>
    <property type="molecule type" value="Genomic_DNA"/>
</dbReference>
<evidence type="ECO:0000313" key="11">
    <source>
        <dbReference type="Proteomes" id="UP001259572"/>
    </source>
</evidence>
<dbReference type="PANTHER" id="PTHR11994">
    <property type="entry name" value="60S RIBOSOMAL PROTEIN L11-RELATED"/>
    <property type="match status" value="1"/>
</dbReference>
<gene>
    <name evidence="6 10" type="primary">rplE</name>
    <name evidence="10" type="ORF">RQX22_03420</name>
</gene>
<keyword evidence="3 6" id="KW-0694">RNA-binding</keyword>
<dbReference type="SUPFAM" id="SSF55282">
    <property type="entry name" value="RL5-like"/>
    <property type="match status" value="1"/>
</dbReference>
<evidence type="ECO:0000256" key="4">
    <source>
        <dbReference type="ARBA" id="ARBA00022980"/>
    </source>
</evidence>
<dbReference type="InterPro" id="IPR031310">
    <property type="entry name" value="Ribosomal_uL5_N"/>
</dbReference>
<evidence type="ECO:0000259" key="9">
    <source>
        <dbReference type="Pfam" id="PF00673"/>
    </source>
</evidence>
<evidence type="ECO:0000256" key="1">
    <source>
        <dbReference type="ARBA" id="ARBA00008553"/>
    </source>
</evidence>
<dbReference type="PIRSF" id="PIRSF002161">
    <property type="entry name" value="Ribosomal_L5"/>
    <property type="match status" value="1"/>
</dbReference>
<protein>
    <recommendedName>
        <fullName evidence="6">Large ribosomal subunit protein uL5</fullName>
    </recommendedName>
</protein>
<evidence type="ECO:0000256" key="6">
    <source>
        <dbReference type="HAMAP-Rule" id="MF_01333"/>
    </source>
</evidence>
<keyword evidence="4 6" id="KW-0689">Ribosomal protein</keyword>
<keyword evidence="5 6" id="KW-0687">Ribonucleoprotein</keyword>